<evidence type="ECO:0000256" key="3">
    <source>
        <dbReference type="ARBA" id="ARBA00022475"/>
    </source>
</evidence>
<dbReference type="OrthoDB" id="9807187at2"/>
<dbReference type="Pfam" id="PF01899">
    <property type="entry name" value="MNHE"/>
    <property type="match status" value="1"/>
</dbReference>
<protein>
    <submittedName>
        <fullName evidence="8">Cation transporter</fullName>
    </submittedName>
</protein>
<evidence type="ECO:0000256" key="2">
    <source>
        <dbReference type="ARBA" id="ARBA00006228"/>
    </source>
</evidence>
<reference evidence="8 9" key="1">
    <citation type="submission" date="2019-12" db="EMBL/GenBank/DDBJ databases">
        <title>Shinella granuli gen. nov., sp. nov., and proposal of the reclassification of Zoogloea ramigera ATCC 19623 as Shinella zoogloeoides sp. nov.</title>
        <authorList>
            <person name="Gao J."/>
        </authorList>
    </citation>
    <scope>NUCLEOTIDE SEQUENCE [LARGE SCALE GENOMIC DNA]</scope>
    <source>
        <strain evidence="8 9">DSM 287</strain>
    </source>
</reference>
<organism evidence="8 9">
    <name type="scientific">Shinella zoogloeoides</name>
    <name type="common">Crabtreella saccharophila</name>
    <dbReference type="NCBI Taxonomy" id="352475"/>
    <lineage>
        <taxon>Bacteria</taxon>
        <taxon>Pseudomonadati</taxon>
        <taxon>Pseudomonadota</taxon>
        <taxon>Alphaproteobacteria</taxon>
        <taxon>Hyphomicrobiales</taxon>
        <taxon>Rhizobiaceae</taxon>
        <taxon>Shinella</taxon>
    </lineage>
</organism>
<dbReference type="PIRSF" id="PIRSF019239">
    <property type="entry name" value="MrpE"/>
    <property type="match status" value="1"/>
</dbReference>
<comment type="similarity">
    <text evidence="2">Belongs to the CPA3 antiporters (TC 2.A.63) subunit E family.</text>
</comment>
<keyword evidence="6 7" id="KW-0472">Membrane</keyword>
<proteinExistence type="inferred from homology"/>
<feature type="transmembrane region" description="Helical" evidence="7">
    <location>
        <begin position="39"/>
        <end position="57"/>
    </location>
</feature>
<evidence type="ECO:0000256" key="4">
    <source>
        <dbReference type="ARBA" id="ARBA00022692"/>
    </source>
</evidence>
<keyword evidence="3" id="KW-1003">Cell membrane</keyword>
<dbReference type="AlphaFoldDB" id="A0A6N8TCE7"/>
<keyword evidence="4 7" id="KW-0812">Transmembrane</keyword>
<keyword evidence="5 7" id="KW-1133">Transmembrane helix</keyword>
<dbReference type="RefSeq" id="WP_160784246.1">
    <property type="nucleotide sequence ID" value="NZ_CP086610.1"/>
</dbReference>
<dbReference type="PANTHER" id="PTHR34584:SF1">
    <property type="entry name" value="NA(+)_H(+) ANTIPORTER SUBUNIT E1"/>
    <property type="match status" value="1"/>
</dbReference>
<comment type="caution">
    <text evidence="8">The sequence shown here is derived from an EMBL/GenBank/DDBJ whole genome shotgun (WGS) entry which is preliminary data.</text>
</comment>
<accession>A0A6N8TCE7</accession>
<gene>
    <name evidence="8" type="ORF">GR156_00515</name>
</gene>
<dbReference type="Proteomes" id="UP000440304">
    <property type="component" value="Unassembled WGS sequence"/>
</dbReference>
<dbReference type="EMBL" id="WUML01000001">
    <property type="protein sequence ID" value="MXN98769.1"/>
    <property type="molecule type" value="Genomic_DNA"/>
</dbReference>
<name>A0A6N8TCE7_SHIZO</name>
<dbReference type="PANTHER" id="PTHR34584">
    <property type="entry name" value="NA(+)/H(+) ANTIPORTER SUBUNIT E1"/>
    <property type="match status" value="1"/>
</dbReference>
<evidence type="ECO:0000256" key="5">
    <source>
        <dbReference type="ARBA" id="ARBA00022989"/>
    </source>
</evidence>
<evidence type="ECO:0000256" key="7">
    <source>
        <dbReference type="SAM" id="Phobius"/>
    </source>
</evidence>
<dbReference type="GO" id="GO:0005886">
    <property type="term" value="C:plasma membrane"/>
    <property type="evidence" value="ECO:0007669"/>
    <property type="project" value="UniProtKB-SubCell"/>
</dbReference>
<evidence type="ECO:0000256" key="1">
    <source>
        <dbReference type="ARBA" id="ARBA00004651"/>
    </source>
</evidence>
<evidence type="ECO:0000313" key="9">
    <source>
        <dbReference type="Proteomes" id="UP000440304"/>
    </source>
</evidence>
<dbReference type="GO" id="GO:0008324">
    <property type="term" value="F:monoatomic cation transmembrane transporter activity"/>
    <property type="evidence" value="ECO:0007669"/>
    <property type="project" value="InterPro"/>
</dbReference>
<evidence type="ECO:0000256" key="6">
    <source>
        <dbReference type="ARBA" id="ARBA00023136"/>
    </source>
</evidence>
<comment type="subcellular location">
    <subcellularLocation>
        <location evidence="1">Cell membrane</location>
        <topology evidence="1">Multi-pass membrane protein</topology>
    </subcellularLocation>
</comment>
<dbReference type="InterPro" id="IPR002758">
    <property type="entry name" value="Cation_antiport_E"/>
</dbReference>
<evidence type="ECO:0000313" key="8">
    <source>
        <dbReference type="EMBL" id="MXN98769.1"/>
    </source>
</evidence>
<sequence>MQEDHDAPKPREQGPPSGVIFLSILLFVVWLIINASFEVPILIVGAVVSVALALVFVRRSTVWNIPVTPARVFHFIAYTGVFLVELVKANIEMLRYVYAPRIDIRPGIVKVKMPLKTPLGRLALANSIALTPGSLVMDLQGDDLYIHWLDVKTTDTEEAARAITGPFQKHLEAVFG</sequence>
<feature type="transmembrane region" description="Helical" evidence="7">
    <location>
        <begin position="16"/>
        <end position="33"/>
    </location>
</feature>